<dbReference type="EMBL" id="PDUD01000035">
    <property type="protein sequence ID" value="PHN02952.1"/>
    <property type="molecule type" value="Genomic_DNA"/>
</dbReference>
<keyword evidence="3" id="KW-1185">Reference proteome</keyword>
<proteinExistence type="predicted"/>
<evidence type="ECO:0000313" key="2">
    <source>
        <dbReference type="EMBL" id="PHN02952.1"/>
    </source>
</evidence>
<evidence type="ECO:0000313" key="3">
    <source>
        <dbReference type="Proteomes" id="UP000223913"/>
    </source>
</evidence>
<dbReference type="InterPro" id="IPR002123">
    <property type="entry name" value="Plipid/glycerol_acylTrfase"/>
</dbReference>
<dbReference type="AlphaFoldDB" id="A0A2D0N332"/>
<feature type="domain" description="Phospholipid/glycerol acyltransferase" evidence="1">
    <location>
        <begin position="183"/>
        <end position="316"/>
    </location>
</feature>
<gene>
    <name evidence="2" type="ORF">CRP01_29545</name>
</gene>
<accession>A0A2D0N332</accession>
<sequence>MSEDNKMYNQVFPRIEDWPIYKLSEDRKDFVEELDAFTMQKLELLNGANIGDIISKTIYLERIRLKEEPWKVDPPNERQFWRRIQKRLVKHAMDKEPAQAEKVFEEILHKIVHRYSEEIVGTFRIKTFLFARRFLTVFFTRLLNTAVLRNPRGLWGGKYRLLDRLKVLGETDKIRSLMRKGTVVVVPTHFSNLDSILIGYAMDAFLGLPSFSYGAGLNLYNTGYTAYFMNRLGAYRVDRRKKNPIYLETLKSMSKLSIERGVNSLFFPGGTRSRAGTLETKLKMGLLGTTIEAQRSLLQRGKEEKIFIVPLILSYHFVLEAPFLIEQHLRTIGKERYIRTKDSFNSLWQIIKFTWRLFSSGNEIVLSFARPMDVLGNPVDIEGNSYDQYGNPINIRDYFLRGGEIRKDFQRESEYTKILADKIVDRFHCENIVLTSHLVAFSAFRILKQENKHLDLYGILRLPADEFVFPMDYMKDVVGQLREELLEMEKRKEIKLSAGIHGDLETLINDGIKRMGNFHLKSPLRIDKKGRIVSDSFKLLFYYHNRLKNYELERKIKWKAYELEEVDVEG</sequence>
<protein>
    <submittedName>
        <fullName evidence="2">Glycerol acyltransferase</fullName>
    </submittedName>
</protein>
<organism evidence="2 3">
    <name type="scientific">Flavilitoribacter nigricans (strain ATCC 23147 / DSM 23189 / NBRC 102662 / NCIMB 1420 / SS-2)</name>
    <name type="common">Lewinella nigricans</name>
    <dbReference type="NCBI Taxonomy" id="1122177"/>
    <lineage>
        <taxon>Bacteria</taxon>
        <taxon>Pseudomonadati</taxon>
        <taxon>Bacteroidota</taxon>
        <taxon>Saprospiria</taxon>
        <taxon>Saprospirales</taxon>
        <taxon>Lewinellaceae</taxon>
        <taxon>Flavilitoribacter</taxon>
    </lineage>
</organism>
<dbReference type="SUPFAM" id="SSF69593">
    <property type="entry name" value="Glycerol-3-phosphate (1)-acyltransferase"/>
    <property type="match status" value="1"/>
</dbReference>
<dbReference type="GO" id="GO:0016746">
    <property type="term" value="F:acyltransferase activity"/>
    <property type="evidence" value="ECO:0007669"/>
    <property type="project" value="UniProtKB-KW"/>
</dbReference>
<comment type="caution">
    <text evidence="2">The sequence shown here is derived from an EMBL/GenBank/DDBJ whole genome shotgun (WGS) entry which is preliminary data.</text>
</comment>
<dbReference type="SMART" id="SM00563">
    <property type="entry name" value="PlsC"/>
    <property type="match status" value="1"/>
</dbReference>
<dbReference type="Proteomes" id="UP000223913">
    <property type="component" value="Unassembled WGS sequence"/>
</dbReference>
<reference evidence="2 3" key="1">
    <citation type="submission" date="2017-10" db="EMBL/GenBank/DDBJ databases">
        <title>The draft genome sequence of Lewinella nigricans NBRC 102662.</title>
        <authorList>
            <person name="Wang K."/>
        </authorList>
    </citation>
    <scope>NUCLEOTIDE SEQUENCE [LARGE SCALE GENOMIC DNA]</scope>
    <source>
        <strain evidence="2 3">NBRC 102662</strain>
    </source>
</reference>
<dbReference type="Pfam" id="PF01553">
    <property type="entry name" value="Acyltransferase"/>
    <property type="match status" value="1"/>
</dbReference>
<keyword evidence="2" id="KW-0808">Transferase</keyword>
<evidence type="ECO:0000259" key="1">
    <source>
        <dbReference type="SMART" id="SM00563"/>
    </source>
</evidence>
<dbReference type="OrthoDB" id="5479104at2"/>
<keyword evidence="2" id="KW-0012">Acyltransferase</keyword>
<dbReference type="RefSeq" id="WP_099153667.1">
    <property type="nucleotide sequence ID" value="NZ_PDUD01000035.1"/>
</dbReference>
<name>A0A2D0N332_FLAN2</name>